<evidence type="ECO:0000256" key="4">
    <source>
        <dbReference type="ARBA" id="ARBA00022833"/>
    </source>
</evidence>
<accession>A0A6A8A987</accession>
<evidence type="ECO:0000313" key="7">
    <source>
        <dbReference type="Proteomes" id="UP000435138"/>
    </source>
</evidence>
<evidence type="ECO:0000256" key="2">
    <source>
        <dbReference type="ARBA" id="ARBA00022723"/>
    </source>
</evidence>
<gene>
    <name evidence="6" type="ORF">GAO09_09070</name>
</gene>
<dbReference type="PANTHER" id="PTHR42978:SF3">
    <property type="entry name" value="BLR3078 PROTEIN"/>
    <property type="match status" value="1"/>
</dbReference>
<dbReference type="EMBL" id="WIXI01000039">
    <property type="protein sequence ID" value="MQY46200.1"/>
    <property type="molecule type" value="Genomic_DNA"/>
</dbReference>
<keyword evidence="3 6" id="KW-0378">Hydrolase</keyword>
<dbReference type="Pfam" id="PF00753">
    <property type="entry name" value="Lactamase_B"/>
    <property type="match status" value="1"/>
</dbReference>
<dbReference type="Gene3D" id="3.60.15.10">
    <property type="entry name" value="Ribonuclease Z/Hydroxyacylglutathione hydrolase-like"/>
    <property type="match status" value="1"/>
</dbReference>
<protein>
    <submittedName>
        <fullName evidence="6">MBL fold metallo-hydrolase</fullName>
    </submittedName>
</protein>
<dbReference type="InterPro" id="IPR036866">
    <property type="entry name" value="RibonucZ/Hydroxyglut_hydro"/>
</dbReference>
<keyword evidence="4" id="KW-0862">Zinc</keyword>
<dbReference type="CDD" id="cd07729">
    <property type="entry name" value="AHL_lactonase_MBL-fold"/>
    <property type="match status" value="1"/>
</dbReference>
<dbReference type="GO" id="GO:0016787">
    <property type="term" value="F:hydrolase activity"/>
    <property type="evidence" value="ECO:0007669"/>
    <property type="project" value="UniProtKB-KW"/>
</dbReference>
<name>A0A6A8A987_9HYPH</name>
<organism evidence="6 7">
    <name type="scientific">Endobacterium cereale</name>
    <dbReference type="NCBI Taxonomy" id="2663029"/>
    <lineage>
        <taxon>Bacteria</taxon>
        <taxon>Pseudomonadati</taxon>
        <taxon>Pseudomonadota</taxon>
        <taxon>Alphaproteobacteria</taxon>
        <taxon>Hyphomicrobiales</taxon>
        <taxon>Rhizobiaceae</taxon>
        <taxon>Endobacterium</taxon>
    </lineage>
</organism>
<dbReference type="AlphaFoldDB" id="A0A6A8A987"/>
<keyword evidence="2" id="KW-0479">Metal-binding</keyword>
<dbReference type="InterPro" id="IPR051013">
    <property type="entry name" value="MBL_superfamily_lactonases"/>
</dbReference>
<dbReference type="RefSeq" id="WP_153353695.1">
    <property type="nucleotide sequence ID" value="NZ_WIXI01000039.1"/>
</dbReference>
<dbReference type="PANTHER" id="PTHR42978">
    <property type="entry name" value="QUORUM-QUENCHING LACTONASE YTNP-RELATED-RELATED"/>
    <property type="match status" value="1"/>
</dbReference>
<dbReference type="SMART" id="SM00849">
    <property type="entry name" value="Lactamase_B"/>
    <property type="match status" value="1"/>
</dbReference>
<evidence type="ECO:0000313" key="6">
    <source>
        <dbReference type="EMBL" id="MQY46200.1"/>
    </source>
</evidence>
<dbReference type="Proteomes" id="UP000435138">
    <property type="component" value="Unassembled WGS sequence"/>
</dbReference>
<dbReference type="SUPFAM" id="SSF56281">
    <property type="entry name" value="Metallo-hydrolase/oxidoreductase"/>
    <property type="match status" value="1"/>
</dbReference>
<evidence type="ECO:0000256" key="3">
    <source>
        <dbReference type="ARBA" id="ARBA00022801"/>
    </source>
</evidence>
<dbReference type="GO" id="GO:0046872">
    <property type="term" value="F:metal ion binding"/>
    <property type="evidence" value="ECO:0007669"/>
    <property type="project" value="UniProtKB-KW"/>
</dbReference>
<comment type="similarity">
    <text evidence="1">Belongs to the metallo-beta-lactamase superfamily.</text>
</comment>
<reference evidence="6 7" key="1">
    <citation type="submission" date="2019-11" db="EMBL/GenBank/DDBJ databases">
        <title>Genome analysis of Rhizobacterium cereale a novel genus and species isolated from maize roots in North Spain.</title>
        <authorList>
            <person name="Menendez E."/>
            <person name="Flores-Felix J.D."/>
            <person name="Ramirez-Bahena M.-H."/>
            <person name="Igual J.M."/>
            <person name="Garcia-Fraile P."/>
            <person name="Peix A."/>
            <person name="Velazquez E."/>
        </authorList>
    </citation>
    <scope>NUCLEOTIDE SEQUENCE [LARGE SCALE GENOMIC DNA]</scope>
    <source>
        <strain evidence="6 7">RZME27</strain>
    </source>
</reference>
<evidence type="ECO:0000259" key="5">
    <source>
        <dbReference type="SMART" id="SM00849"/>
    </source>
</evidence>
<keyword evidence="7" id="KW-1185">Reference proteome</keyword>
<comment type="caution">
    <text evidence="6">The sequence shown here is derived from an EMBL/GenBank/DDBJ whole genome shotgun (WGS) entry which is preliminary data.</text>
</comment>
<sequence length="257" mass="28991">MAGVDRLYIMNCGEALVDDISTWSPGVDIGQARTFSNNCYLIRHGSDWMLWDTGVPDKWAMNKDGVDGSPGVRGFVHKTIRSQLAEIGVSPEDVSILALSHGHFDHVGNVELFTNARWLVQEIEYNAMLGPNPRQIRFMPDLYGTLRNNPVLKLNGDHDVFGDGTVRILSTPGHTPGHQSLLVRLNKHGPVILSGDVAHFSANMLFRRVPQFNFDKSASHKSMEQIQAIVDRENAELWINHDLDQSFRMHYSPKWYD</sequence>
<feature type="domain" description="Metallo-beta-lactamase" evidence="5">
    <location>
        <begin position="36"/>
        <end position="241"/>
    </location>
</feature>
<evidence type="ECO:0000256" key="1">
    <source>
        <dbReference type="ARBA" id="ARBA00007749"/>
    </source>
</evidence>
<dbReference type="InterPro" id="IPR001279">
    <property type="entry name" value="Metallo-B-lactamas"/>
</dbReference>
<proteinExistence type="inferred from homology"/>